<evidence type="ECO:0000256" key="6">
    <source>
        <dbReference type="SAM" id="MobiDB-lite"/>
    </source>
</evidence>
<dbReference type="GeneID" id="35603054"/>
<dbReference type="PROSITE" id="PS50850">
    <property type="entry name" value="MFS"/>
    <property type="match status" value="1"/>
</dbReference>
<dbReference type="RefSeq" id="XP_023628972.1">
    <property type="nucleotide sequence ID" value="XM_023773204.1"/>
</dbReference>
<dbReference type="Gene3D" id="1.20.1250.20">
    <property type="entry name" value="MFS general substrate transporter like domains"/>
    <property type="match status" value="1"/>
</dbReference>
<evidence type="ECO:0000259" key="8">
    <source>
        <dbReference type="PROSITE" id="PS50850"/>
    </source>
</evidence>
<dbReference type="GO" id="GO:0022857">
    <property type="term" value="F:transmembrane transporter activity"/>
    <property type="evidence" value="ECO:0007669"/>
    <property type="project" value="InterPro"/>
</dbReference>
<dbReference type="CDD" id="cd17330">
    <property type="entry name" value="MFS_SLC46_TetA_like"/>
    <property type="match status" value="1"/>
</dbReference>
<feature type="compositionally biased region" description="Polar residues" evidence="6">
    <location>
        <begin position="644"/>
        <end position="660"/>
    </location>
</feature>
<dbReference type="InterPro" id="IPR020846">
    <property type="entry name" value="MFS_dom"/>
</dbReference>
<dbReference type="AlphaFoldDB" id="A0A2D3VLH7"/>
<dbReference type="PANTHER" id="PTHR23504">
    <property type="entry name" value="MAJOR FACILITATOR SUPERFAMILY DOMAIN-CONTAINING PROTEIN 10"/>
    <property type="match status" value="1"/>
</dbReference>
<feature type="transmembrane region" description="Helical" evidence="7">
    <location>
        <begin position="453"/>
        <end position="477"/>
    </location>
</feature>
<comment type="subcellular location">
    <subcellularLocation>
        <location evidence="1">Membrane</location>
        <topology evidence="1">Multi-pass membrane protein</topology>
    </subcellularLocation>
</comment>
<evidence type="ECO:0000256" key="2">
    <source>
        <dbReference type="ARBA" id="ARBA00022448"/>
    </source>
</evidence>
<evidence type="ECO:0000313" key="10">
    <source>
        <dbReference type="Proteomes" id="UP000225277"/>
    </source>
</evidence>
<keyword evidence="4 7" id="KW-1133">Transmembrane helix</keyword>
<gene>
    <name evidence="9" type="ORF">RCC_07952</name>
</gene>
<feature type="transmembrane region" description="Helical" evidence="7">
    <location>
        <begin position="489"/>
        <end position="508"/>
    </location>
</feature>
<feature type="transmembrane region" description="Helical" evidence="7">
    <location>
        <begin position="355"/>
        <end position="376"/>
    </location>
</feature>
<dbReference type="GO" id="GO:0016020">
    <property type="term" value="C:membrane"/>
    <property type="evidence" value="ECO:0007669"/>
    <property type="project" value="UniProtKB-SubCell"/>
</dbReference>
<keyword evidence="5 7" id="KW-0472">Membrane</keyword>
<dbReference type="OrthoDB" id="10262656at2759"/>
<dbReference type="SUPFAM" id="SSF103473">
    <property type="entry name" value="MFS general substrate transporter"/>
    <property type="match status" value="1"/>
</dbReference>
<dbReference type="EMBL" id="FJUY01000013">
    <property type="protein sequence ID" value="CZT22083.1"/>
    <property type="molecule type" value="Genomic_DNA"/>
</dbReference>
<keyword evidence="2" id="KW-0813">Transport</keyword>
<feature type="region of interest" description="Disordered" evidence="6">
    <location>
        <begin position="570"/>
        <end position="660"/>
    </location>
</feature>
<dbReference type="InterPro" id="IPR011701">
    <property type="entry name" value="MFS"/>
</dbReference>
<organism evidence="9 10">
    <name type="scientific">Ramularia collo-cygni</name>
    <dbReference type="NCBI Taxonomy" id="112498"/>
    <lineage>
        <taxon>Eukaryota</taxon>
        <taxon>Fungi</taxon>
        <taxon>Dikarya</taxon>
        <taxon>Ascomycota</taxon>
        <taxon>Pezizomycotina</taxon>
        <taxon>Dothideomycetes</taxon>
        <taxon>Dothideomycetidae</taxon>
        <taxon>Mycosphaerellales</taxon>
        <taxon>Mycosphaerellaceae</taxon>
        <taxon>Ramularia</taxon>
    </lineage>
</organism>
<feature type="compositionally biased region" description="Polar residues" evidence="6">
    <location>
        <begin position="573"/>
        <end position="583"/>
    </location>
</feature>
<feature type="transmembrane region" description="Helical" evidence="7">
    <location>
        <begin position="302"/>
        <end position="319"/>
    </location>
</feature>
<evidence type="ECO:0000256" key="7">
    <source>
        <dbReference type="SAM" id="Phobius"/>
    </source>
</evidence>
<reference evidence="9 10" key="1">
    <citation type="submission" date="2016-03" db="EMBL/GenBank/DDBJ databases">
        <authorList>
            <person name="Ploux O."/>
        </authorList>
    </citation>
    <scope>NUCLEOTIDE SEQUENCE [LARGE SCALE GENOMIC DNA]</scope>
    <source>
        <strain evidence="9 10">URUG2</strain>
    </source>
</reference>
<sequence>MAISKRRERKLPVQQLSILAICRFAEPISSTSLYPYLPEMVESFQIPQNEVGKWAGVCAAVFSLCQALMGIPWGRFSDSYGRKPAILLGLTSTMLTTLLWGFSKGLPMAIIARALAGAGNGNVGILRTSVAEMVPWKELQPRAFSIMPLVWNVGSILGPSIGGALANPFNVKPGEQRANASLLETFPYALPNLVGACFFAVGITTGILFLEETLEGAGPDKRKDYGLMLGKKLAGGFKYMFGTFKRMIGLQGNAAKSEPHTNGETEPLLKRRATEDEEDSLAFEIKPKLPPPQWREVLNRQAFINLVVYALLAMHAMAFDQLIPVYAQHDPIGTPNSTPYSPPLKFAGGFGLNSYQIGLMSTCYGVAGIFVQFFIFPPLCRKFGVLYLLKIAACIFPILYILTPFTALLPTTAWQVGCMFTIMALKCLCGIFAFPCSTILLTNSATSLRTLGTLNGIATSVSAVGRAVGPALAGLIYSAGVKRGYVIAPWWFLAGVAIIALIPIWWLVEGEGFGGDGEVSDEEDDDTEIEDHLQVAALEGEAQAMGKAGPATLPVGDDEEHEEHAYGGLAPLSRTNTQNSVFSNDPDPATGGSRGHSRRPSGAGTDRNEQQNAGKPTLSRRSSKKVLRKMSIPIGMGGQGISRRYSSNLGQSFGSAGSFQ</sequence>
<feature type="region of interest" description="Disordered" evidence="6">
    <location>
        <begin position="545"/>
        <end position="564"/>
    </location>
</feature>
<evidence type="ECO:0000256" key="1">
    <source>
        <dbReference type="ARBA" id="ARBA00004141"/>
    </source>
</evidence>
<evidence type="ECO:0000256" key="3">
    <source>
        <dbReference type="ARBA" id="ARBA00022692"/>
    </source>
</evidence>
<feature type="transmembrane region" description="Helical" evidence="7">
    <location>
        <begin position="85"/>
        <end position="102"/>
    </location>
</feature>
<feature type="transmembrane region" description="Helical" evidence="7">
    <location>
        <begin position="414"/>
        <end position="441"/>
    </location>
</feature>
<feature type="domain" description="Major facilitator superfamily (MFS) profile" evidence="8">
    <location>
        <begin position="15"/>
        <end position="512"/>
    </location>
</feature>
<proteinExistence type="predicted"/>
<evidence type="ECO:0000313" key="9">
    <source>
        <dbReference type="EMBL" id="CZT22083.1"/>
    </source>
</evidence>
<evidence type="ECO:0000256" key="5">
    <source>
        <dbReference type="ARBA" id="ARBA00023136"/>
    </source>
</evidence>
<protein>
    <submittedName>
        <fullName evidence="9">Related to E.coli tetracycline resistance protein TCR1</fullName>
    </submittedName>
</protein>
<dbReference type="Pfam" id="PF07690">
    <property type="entry name" value="MFS_1"/>
    <property type="match status" value="1"/>
</dbReference>
<dbReference type="InterPro" id="IPR036259">
    <property type="entry name" value="MFS_trans_sf"/>
</dbReference>
<keyword evidence="3 7" id="KW-0812">Transmembrane</keyword>
<name>A0A2D3VLH7_9PEZI</name>
<feature type="transmembrane region" description="Helical" evidence="7">
    <location>
        <begin position="383"/>
        <end position="402"/>
    </location>
</feature>
<dbReference type="Proteomes" id="UP000225277">
    <property type="component" value="Unassembled WGS sequence"/>
</dbReference>
<feature type="transmembrane region" description="Helical" evidence="7">
    <location>
        <begin position="149"/>
        <end position="169"/>
    </location>
</feature>
<accession>A0A2D3VLH7</accession>
<evidence type="ECO:0000256" key="4">
    <source>
        <dbReference type="ARBA" id="ARBA00022989"/>
    </source>
</evidence>
<feature type="transmembrane region" description="Helical" evidence="7">
    <location>
        <begin position="189"/>
        <end position="210"/>
    </location>
</feature>
<keyword evidence="10" id="KW-1185">Reference proteome</keyword>
<feature type="transmembrane region" description="Helical" evidence="7">
    <location>
        <begin position="51"/>
        <end position="73"/>
    </location>
</feature>
<dbReference type="PANTHER" id="PTHR23504:SF8">
    <property type="entry name" value="TRANSPORTER, PUTATIVE (AFU_ORTHOLOGUE AFUA_1G03730)-RELATED"/>
    <property type="match status" value="1"/>
</dbReference>